<keyword evidence="3" id="KW-0963">Cytoplasm</keyword>
<evidence type="ECO:0000256" key="1">
    <source>
        <dbReference type="ARBA" id="ARBA00004496"/>
    </source>
</evidence>
<dbReference type="PRINTS" id="PR00315">
    <property type="entry name" value="ELONGATNFCT"/>
</dbReference>
<dbReference type="InterPro" id="IPR004535">
    <property type="entry name" value="Transl_elong_SelB"/>
</dbReference>
<dbReference type="InterPro" id="IPR015190">
    <property type="entry name" value="Elong_fac_SelB-wing-hlx_typ-2"/>
</dbReference>
<dbReference type="Proteomes" id="UP000634011">
    <property type="component" value="Unassembled WGS sequence"/>
</dbReference>
<dbReference type="Gene3D" id="2.40.30.10">
    <property type="entry name" value="Translation factors"/>
    <property type="match status" value="1"/>
</dbReference>
<feature type="domain" description="Tr-type G" evidence="9">
    <location>
        <begin position="1"/>
        <end position="171"/>
    </location>
</feature>
<dbReference type="SUPFAM" id="SSF46785">
    <property type="entry name" value="Winged helix' DNA-binding domain"/>
    <property type="match status" value="3"/>
</dbReference>
<evidence type="ECO:0000256" key="8">
    <source>
        <dbReference type="ARBA" id="ARBA00031615"/>
    </source>
</evidence>
<reference evidence="10" key="1">
    <citation type="submission" date="2020-08" db="EMBL/GenBank/DDBJ databases">
        <title>Novel species isolated from subtropical streams in China.</title>
        <authorList>
            <person name="Lu H."/>
        </authorList>
    </citation>
    <scope>NUCLEOTIDE SEQUENCE</scope>
    <source>
        <strain evidence="10">KACC 12607</strain>
    </source>
</reference>
<name>A0A923HIC9_9BURK</name>
<dbReference type="InterPro" id="IPR057335">
    <property type="entry name" value="Beta-barrel_SelB"/>
</dbReference>
<keyword evidence="5" id="KW-0648">Protein biosynthesis</keyword>
<keyword evidence="6" id="KW-0342">GTP-binding</keyword>
<dbReference type="GO" id="GO:0003723">
    <property type="term" value="F:RNA binding"/>
    <property type="evidence" value="ECO:0007669"/>
    <property type="project" value="InterPro"/>
</dbReference>
<dbReference type="Pfam" id="PF21214">
    <property type="entry name" value="WHD_2nd_SelB_bact"/>
    <property type="match status" value="1"/>
</dbReference>
<dbReference type="SUPFAM" id="SSF50447">
    <property type="entry name" value="Translation proteins"/>
    <property type="match status" value="1"/>
</dbReference>
<dbReference type="InterPro" id="IPR050055">
    <property type="entry name" value="EF-Tu_GTPase"/>
</dbReference>
<dbReference type="InterPro" id="IPR036388">
    <property type="entry name" value="WH-like_DNA-bd_sf"/>
</dbReference>
<evidence type="ECO:0000313" key="11">
    <source>
        <dbReference type="Proteomes" id="UP000634011"/>
    </source>
</evidence>
<dbReference type="CDD" id="cd15491">
    <property type="entry name" value="selB_III"/>
    <property type="match status" value="1"/>
</dbReference>
<evidence type="ECO:0000259" key="9">
    <source>
        <dbReference type="PROSITE" id="PS51722"/>
    </source>
</evidence>
<keyword evidence="10" id="KW-0251">Elongation factor</keyword>
<dbReference type="CDD" id="cd04171">
    <property type="entry name" value="SelB"/>
    <property type="match status" value="1"/>
</dbReference>
<dbReference type="Pfam" id="PF03144">
    <property type="entry name" value="GTP_EFTU_D2"/>
    <property type="match status" value="1"/>
</dbReference>
<dbReference type="Gene3D" id="3.40.50.300">
    <property type="entry name" value="P-loop containing nucleotide triphosphate hydrolases"/>
    <property type="match status" value="1"/>
</dbReference>
<evidence type="ECO:0000256" key="6">
    <source>
        <dbReference type="ARBA" id="ARBA00023134"/>
    </source>
</evidence>
<dbReference type="InterPro" id="IPR004161">
    <property type="entry name" value="EFTu-like_2"/>
</dbReference>
<dbReference type="AlphaFoldDB" id="A0A923HIC9"/>
<dbReference type="PANTHER" id="PTHR43721">
    <property type="entry name" value="ELONGATION FACTOR TU-RELATED"/>
    <property type="match status" value="1"/>
</dbReference>
<evidence type="ECO:0000313" key="10">
    <source>
        <dbReference type="EMBL" id="MBC3864279.1"/>
    </source>
</evidence>
<dbReference type="GO" id="GO:0001514">
    <property type="term" value="P:selenocysteine incorporation"/>
    <property type="evidence" value="ECO:0007669"/>
    <property type="project" value="InterPro"/>
</dbReference>
<comment type="caution">
    <text evidence="10">The sequence shown here is derived from an EMBL/GenBank/DDBJ whole genome shotgun (WGS) entry which is preliminary data.</text>
</comment>
<dbReference type="InterPro" id="IPR031157">
    <property type="entry name" value="G_TR_CS"/>
</dbReference>
<dbReference type="Pfam" id="PF09107">
    <property type="entry name" value="WHD_3rd_SelB"/>
    <property type="match status" value="1"/>
</dbReference>
<proteinExistence type="predicted"/>
<sequence length="644" mass="71309">MIVGTAGHIDHGKTTLSRALTGVDTDRLKEEKARGISIELGYAYTPLPNGDVLGLVDVPGHEKLIHTMAAGASGIDYALLVIAADDGVMPQTREHLTILELLGIQRGVVALTKIDRVDADRISAVKKEIQHLLATSSFADATIFCTQAHIENDPGVAELKAHLMKVAQALTQKEHQRLFRLAIDRVFNLSGKGLFIAGTASAGAVAIGDTITLAPSGKTVRVRSIHAQNRPVDIAYAGQRLAMNIVGVEKDEVERGHWATATAMAECSERIDVDLQLLDNAGLSLKPWSQVHVHLGASHRIARVLMLDGDSIEPGCQARAQLVFEVPVHSVPGDRFVIRNAQAQRTIGGGRVLDPFGPARKRRSLERKQWLDALSNYLDTNDHNALVDGSAMGIRRSLLTRLTQLPVEQLQYHDDVIQIALRGDDVIILPHAVLIALREKIVVALRAFHTNFPDETGPQNPRLKRIVAPEIDEMVWRTLIDKLVQTEVLIAQGPWLRLPEHSIELEPEQQRLADVLLNALLASQFDPPWVRDLAKAHQLNEETVRSLLRKLALRGQVYQIVRDLYCHPQRIAELAKLAEAVASTLELNSPYRQISAADFRDASGMGRKRAIQFLEFFDRVGYTRRLRDVHVLRTDSLWQAANMQ</sequence>
<evidence type="ECO:0000256" key="4">
    <source>
        <dbReference type="ARBA" id="ARBA00022741"/>
    </source>
</evidence>
<dbReference type="Pfam" id="PF09106">
    <property type="entry name" value="WHD_2nd_SelB"/>
    <property type="match status" value="1"/>
</dbReference>
<evidence type="ECO:0000256" key="2">
    <source>
        <dbReference type="ARBA" id="ARBA00015953"/>
    </source>
</evidence>
<gene>
    <name evidence="10" type="primary">selB</name>
    <name evidence="10" type="ORF">H8K32_19440</name>
</gene>
<organism evidence="10 11">
    <name type="scientific">Undibacterium jejuense</name>
    <dbReference type="NCBI Taxonomy" id="1344949"/>
    <lineage>
        <taxon>Bacteria</taxon>
        <taxon>Pseudomonadati</taxon>
        <taxon>Pseudomonadota</taxon>
        <taxon>Betaproteobacteria</taxon>
        <taxon>Burkholderiales</taxon>
        <taxon>Oxalobacteraceae</taxon>
        <taxon>Undibacterium</taxon>
    </lineage>
</organism>
<accession>A0A923HIC9</accession>
<dbReference type="NCBIfam" id="TIGR00475">
    <property type="entry name" value="selB"/>
    <property type="match status" value="1"/>
</dbReference>
<dbReference type="GO" id="GO:0005737">
    <property type="term" value="C:cytoplasm"/>
    <property type="evidence" value="ECO:0007669"/>
    <property type="project" value="UniProtKB-SubCell"/>
</dbReference>
<comment type="function">
    <text evidence="7">Translation factor necessary for the incorporation of selenocysteine into proteins. It probably replaces EF-Tu for the insertion of selenocysteine directed by the UGA codon. SelB binds GTP and GDP.</text>
</comment>
<dbReference type="InterPro" id="IPR000795">
    <property type="entry name" value="T_Tr_GTP-bd_dom"/>
</dbReference>
<evidence type="ECO:0000256" key="5">
    <source>
        <dbReference type="ARBA" id="ARBA00022917"/>
    </source>
</evidence>
<dbReference type="InterPro" id="IPR009001">
    <property type="entry name" value="Transl_elong_EF1A/Init_IF2_C"/>
</dbReference>
<dbReference type="PANTHER" id="PTHR43721:SF11">
    <property type="entry name" value="SELENOCYSTEINE-SPECIFIC ELONGATION FACTOR"/>
    <property type="match status" value="1"/>
</dbReference>
<dbReference type="Pfam" id="PF00009">
    <property type="entry name" value="GTP_EFTU"/>
    <property type="match status" value="1"/>
</dbReference>
<dbReference type="PROSITE" id="PS00301">
    <property type="entry name" value="G_TR_1"/>
    <property type="match status" value="1"/>
</dbReference>
<dbReference type="GO" id="GO:0003924">
    <property type="term" value="F:GTPase activity"/>
    <property type="evidence" value="ECO:0007669"/>
    <property type="project" value="InterPro"/>
</dbReference>
<dbReference type="SUPFAM" id="SSF50465">
    <property type="entry name" value="EF-Tu/eEF-1alpha/eIF2-gamma C-terminal domain"/>
    <property type="match status" value="1"/>
</dbReference>
<dbReference type="EMBL" id="JACOFV010000027">
    <property type="protein sequence ID" value="MBC3864279.1"/>
    <property type="molecule type" value="Genomic_DNA"/>
</dbReference>
<dbReference type="GO" id="GO:0005525">
    <property type="term" value="F:GTP binding"/>
    <property type="evidence" value="ECO:0007669"/>
    <property type="project" value="UniProtKB-KW"/>
</dbReference>
<dbReference type="InterPro" id="IPR009000">
    <property type="entry name" value="Transl_B-barrel_sf"/>
</dbReference>
<dbReference type="Gene3D" id="1.10.10.10">
    <property type="entry name" value="Winged helix-like DNA-binding domain superfamily/Winged helix DNA-binding domain"/>
    <property type="match status" value="3"/>
</dbReference>
<dbReference type="SUPFAM" id="SSF52540">
    <property type="entry name" value="P-loop containing nucleoside triphosphate hydrolases"/>
    <property type="match status" value="1"/>
</dbReference>
<evidence type="ECO:0000256" key="3">
    <source>
        <dbReference type="ARBA" id="ARBA00022490"/>
    </source>
</evidence>
<protein>
    <recommendedName>
        <fullName evidence="2">Selenocysteine-specific elongation factor</fullName>
    </recommendedName>
    <alternativeName>
        <fullName evidence="8">SelB translation factor</fullName>
    </alternativeName>
</protein>
<dbReference type="PROSITE" id="PS51722">
    <property type="entry name" value="G_TR_2"/>
    <property type="match status" value="1"/>
</dbReference>
<dbReference type="InterPro" id="IPR048931">
    <property type="entry name" value="WHD_2nd_SelB_bact"/>
</dbReference>
<dbReference type="RefSeq" id="WP_186914221.1">
    <property type="nucleotide sequence ID" value="NZ_JACOFV010000027.1"/>
</dbReference>
<dbReference type="GO" id="GO:0003746">
    <property type="term" value="F:translation elongation factor activity"/>
    <property type="evidence" value="ECO:0007669"/>
    <property type="project" value="UniProtKB-KW"/>
</dbReference>
<dbReference type="InterPro" id="IPR027417">
    <property type="entry name" value="P-loop_NTPase"/>
</dbReference>
<keyword evidence="11" id="KW-1185">Reference proteome</keyword>
<keyword evidence="4" id="KW-0547">Nucleotide-binding</keyword>
<dbReference type="Pfam" id="PF25461">
    <property type="entry name" value="Beta-barrel_SelB"/>
    <property type="match status" value="1"/>
</dbReference>
<comment type="subcellular location">
    <subcellularLocation>
        <location evidence="1">Cytoplasm</location>
    </subcellularLocation>
</comment>
<evidence type="ECO:0000256" key="7">
    <source>
        <dbReference type="ARBA" id="ARBA00025526"/>
    </source>
</evidence>
<dbReference type="InterPro" id="IPR036390">
    <property type="entry name" value="WH_DNA-bd_sf"/>
</dbReference>
<dbReference type="InterPro" id="IPR015191">
    <property type="entry name" value="SelB_WHD4"/>
</dbReference>